<keyword evidence="1" id="KW-1133">Transmembrane helix</keyword>
<evidence type="ECO:0000313" key="3">
    <source>
        <dbReference type="Proteomes" id="UP000272025"/>
    </source>
</evidence>
<dbReference type="GeneID" id="39575587"/>
<keyword evidence="3" id="KW-1185">Reference proteome</keyword>
<evidence type="ECO:0000256" key="1">
    <source>
        <dbReference type="SAM" id="Phobius"/>
    </source>
</evidence>
<proteinExistence type="predicted"/>
<reference evidence="2 3" key="1">
    <citation type="journal article" date="2018" name="Mol. Ecol.">
        <title>The obligate alkalophilic soda-lake fungus Sodiomyces alkalinus has shifted to a protein diet.</title>
        <authorList>
            <person name="Grum-Grzhimaylo A.A."/>
            <person name="Falkoski D.L."/>
            <person name="van den Heuvel J."/>
            <person name="Valero-Jimenez C.A."/>
            <person name="Min B."/>
            <person name="Choi I.G."/>
            <person name="Lipzen A."/>
            <person name="Daum C.G."/>
            <person name="Aanen D.K."/>
            <person name="Tsang A."/>
            <person name="Henrissat B."/>
            <person name="Bilanenko E.N."/>
            <person name="de Vries R.P."/>
            <person name="van Kan J.A.L."/>
            <person name="Grigoriev I.V."/>
            <person name="Debets A.J.M."/>
        </authorList>
    </citation>
    <scope>NUCLEOTIDE SEQUENCE [LARGE SCALE GENOMIC DNA]</scope>
    <source>
        <strain evidence="2 3">F11</strain>
    </source>
</reference>
<gene>
    <name evidence="2" type="ORF">SODALDRAFT_187813</name>
</gene>
<dbReference type="Proteomes" id="UP000272025">
    <property type="component" value="Unassembled WGS sequence"/>
</dbReference>
<protein>
    <submittedName>
        <fullName evidence="2">Uncharacterized protein</fullName>
    </submittedName>
</protein>
<dbReference type="EMBL" id="ML119057">
    <property type="protein sequence ID" value="ROT37083.1"/>
    <property type="molecule type" value="Genomic_DNA"/>
</dbReference>
<keyword evidence="1" id="KW-0812">Transmembrane</keyword>
<keyword evidence="1" id="KW-0472">Membrane</keyword>
<sequence length="214" mass="23738">MRLHASSTRANLGTPTDTALRTLQPTALSETKPELCERALQAIDDEAPFADTSYCLTWRTRRRLAWSPRPHSSSVRGKDRFVKPARPAAAAPLLVPVLRPSRSGDQLEAHTSPWTSRVSIHHAGLNGNHVRAADTLLKQAAGRSSNHLLPIATPELLFLLFFFFLSVNLWLGGLGFAAWLLITASMRSPAQLPLFDRFFWSPRLSPLCLLVLSR</sequence>
<dbReference type="RefSeq" id="XP_028464889.1">
    <property type="nucleotide sequence ID" value="XM_028607109.1"/>
</dbReference>
<evidence type="ECO:0000313" key="2">
    <source>
        <dbReference type="EMBL" id="ROT37083.1"/>
    </source>
</evidence>
<organism evidence="2 3">
    <name type="scientific">Sodiomyces alkalinus (strain CBS 110278 / VKM F-3762 / F11)</name>
    <name type="common">Alkaliphilic filamentous fungus</name>
    <dbReference type="NCBI Taxonomy" id="1314773"/>
    <lineage>
        <taxon>Eukaryota</taxon>
        <taxon>Fungi</taxon>
        <taxon>Dikarya</taxon>
        <taxon>Ascomycota</taxon>
        <taxon>Pezizomycotina</taxon>
        <taxon>Sordariomycetes</taxon>
        <taxon>Hypocreomycetidae</taxon>
        <taxon>Glomerellales</taxon>
        <taxon>Plectosphaerellaceae</taxon>
        <taxon>Sodiomyces</taxon>
    </lineage>
</organism>
<accession>A0A3N2PRE7</accession>
<feature type="transmembrane region" description="Helical" evidence="1">
    <location>
        <begin position="156"/>
        <end position="182"/>
    </location>
</feature>
<dbReference type="AlphaFoldDB" id="A0A3N2PRE7"/>
<name>A0A3N2PRE7_SODAK</name>